<evidence type="ECO:0000313" key="1">
    <source>
        <dbReference type="EMBL" id="EGO54549.1"/>
    </source>
</evidence>
<evidence type="ECO:0000313" key="2">
    <source>
        <dbReference type="Proteomes" id="UP000008065"/>
    </source>
</evidence>
<dbReference type="VEuPathDB" id="FungiDB:NEUTE1DRAFT_103996"/>
<dbReference type="AlphaFoldDB" id="F8MXS8"/>
<reference evidence="2" key="1">
    <citation type="journal article" date="2011" name="Genetics">
        <title>Massive changes in genome architecture accompany the transition to self-fertility in the filamentous fungus Neurospora tetrasperma.</title>
        <authorList>
            <person name="Ellison C.E."/>
            <person name="Stajich J.E."/>
            <person name="Jacobson D.J."/>
            <person name="Natvig D.O."/>
            <person name="Lapidus A."/>
            <person name="Foster B."/>
            <person name="Aerts A."/>
            <person name="Riley R."/>
            <person name="Lindquist E.A."/>
            <person name="Grigoriev I.V."/>
            <person name="Taylor J.W."/>
        </authorList>
    </citation>
    <scope>NUCLEOTIDE SEQUENCE [LARGE SCALE GENOMIC DNA]</scope>
    <source>
        <strain evidence="2">FGSC 2508 / P0657</strain>
    </source>
</reference>
<dbReference type="RefSeq" id="XP_009854498.1">
    <property type="nucleotide sequence ID" value="XM_009856196.1"/>
</dbReference>
<dbReference type="Proteomes" id="UP000008065">
    <property type="component" value="Unassembled WGS sequence"/>
</dbReference>
<dbReference type="HOGENOM" id="CLU_2413828_0_0_1"/>
<dbReference type="EMBL" id="GL891307">
    <property type="protein sequence ID" value="EGO54549.1"/>
    <property type="molecule type" value="Genomic_DNA"/>
</dbReference>
<accession>F8MXS8</accession>
<gene>
    <name evidence="1" type="ORF">NEUTE1DRAFT_103996</name>
</gene>
<keyword evidence="2" id="KW-1185">Reference proteome</keyword>
<protein>
    <submittedName>
        <fullName evidence="1">Uncharacterized protein</fullName>
    </submittedName>
</protein>
<name>F8MXS8_NEUT8</name>
<sequence length="92" mass="9698">MAGAILDRERTYPKTQRGPLRGQAVVGLGNQCAVRGAGGTILRAGSWSVRTLTWAVELLTGRIKLACSPLNCGSFSKNLRCSVLLHACASKG</sequence>
<dbReference type="GeneID" id="20822071"/>
<dbReference type="KEGG" id="nte:NEUTE1DRAFT103996"/>
<organism evidence="1 2">
    <name type="scientific">Neurospora tetrasperma (strain FGSC 2508 / ATCC MYA-4615 / P0657)</name>
    <dbReference type="NCBI Taxonomy" id="510951"/>
    <lineage>
        <taxon>Eukaryota</taxon>
        <taxon>Fungi</taxon>
        <taxon>Dikarya</taxon>
        <taxon>Ascomycota</taxon>
        <taxon>Pezizomycotina</taxon>
        <taxon>Sordariomycetes</taxon>
        <taxon>Sordariomycetidae</taxon>
        <taxon>Sordariales</taxon>
        <taxon>Sordariaceae</taxon>
        <taxon>Neurospora</taxon>
    </lineage>
</organism>
<proteinExistence type="predicted"/>